<keyword evidence="2" id="KW-1185">Reference proteome</keyword>
<gene>
    <name evidence="1" type="ORF">CF394_00730</name>
</gene>
<organism evidence="1 2">
    <name type="scientific">Tetzosporium hominis</name>
    <dbReference type="NCBI Taxonomy" id="2020506"/>
    <lineage>
        <taxon>Bacteria</taxon>
        <taxon>Bacillati</taxon>
        <taxon>Bacillota</taxon>
        <taxon>Bacilli</taxon>
        <taxon>Bacillales</taxon>
        <taxon>Caryophanaceae</taxon>
        <taxon>Tetzosporium</taxon>
    </lineage>
</organism>
<dbReference type="AlphaFoldDB" id="A0A264W799"/>
<evidence type="ECO:0000313" key="2">
    <source>
        <dbReference type="Proteomes" id="UP000217065"/>
    </source>
</evidence>
<comment type="caution">
    <text evidence="1">The sequence shown here is derived from an EMBL/GenBank/DDBJ whole genome shotgun (WGS) entry which is preliminary data.</text>
</comment>
<sequence length="109" mass="12743">MNEVKGWKVYKMNDCDLVAATSEEAAKDFYEAFIEREEIEEHFEGIVDLSKEIRVFTGDLSDDDRVRTISVLGEEVLKENEFRCKILDWLKIELQATQEEPFIIASTEY</sequence>
<protein>
    <submittedName>
        <fullName evidence="1">Uncharacterized protein</fullName>
    </submittedName>
</protein>
<evidence type="ECO:0000313" key="1">
    <source>
        <dbReference type="EMBL" id="OZS79462.1"/>
    </source>
</evidence>
<proteinExistence type="predicted"/>
<accession>A0A264W799</accession>
<dbReference type="Proteomes" id="UP000217065">
    <property type="component" value="Unassembled WGS sequence"/>
</dbReference>
<dbReference type="RefSeq" id="WP_094941369.1">
    <property type="nucleotide sequence ID" value="NZ_NOKQ01000128.1"/>
</dbReference>
<dbReference type="EMBL" id="NOKQ01000128">
    <property type="protein sequence ID" value="OZS79462.1"/>
    <property type="molecule type" value="Genomic_DNA"/>
</dbReference>
<name>A0A264W799_9BACL</name>
<reference evidence="1 2" key="1">
    <citation type="submission" date="2017-07" db="EMBL/GenBank/DDBJ databases">
        <title>Tetzosporium hominis gen.nov. sp.nov.</title>
        <authorList>
            <person name="Tetz G."/>
            <person name="Tetz V."/>
        </authorList>
    </citation>
    <scope>NUCLEOTIDE SEQUENCE [LARGE SCALE GENOMIC DNA]</scope>
    <source>
        <strain evidence="1 2">VT-49</strain>
    </source>
</reference>